<dbReference type="PANTHER" id="PTHR22916">
    <property type="entry name" value="GLYCOSYLTRANSFERASE"/>
    <property type="match status" value="1"/>
</dbReference>
<keyword evidence="2" id="KW-0808">Transferase</keyword>
<organism evidence="2 3">
    <name type="scientific">Ruminococcoides intestinale</name>
    <dbReference type="NCBI Taxonomy" id="3133162"/>
    <lineage>
        <taxon>Bacteria</taxon>
        <taxon>Bacillati</taxon>
        <taxon>Bacillota</taxon>
        <taxon>Clostridia</taxon>
        <taxon>Eubacteriales</taxon>
        <taxon>Oscillospiraceae</taxon>
        <taxon>Ruminococcoides</taxon>
    </lineage>
</organism>
<gene>
    <name evidence="2" type="ORF">WMO39_10780</name>
</gene>
<accession>A0ABV1FBQ1</accession>
<keyword evidence="2" id="KW-0328">Glycosyltransferase</keyword>
<name>A0ABV1FBQ1_9FIRM</name>
<keyword evidence="3" id="KW-1185">Reference proteome</keyword>
<dbReference type="Gene3D" id="3.90.550.10">
    <property type="entry name" value="Spore Coat Polysaccharide Biosynthesis Protein SpsA, Chain A"/>
    <property type="match status" value="1"/>
</dbReference>
<dbReference type="InterPro" id="IPR001173">
    <property type="entry name" value="Glyco_trans_2-like"/>
</dbReference>
<dbReference type="GO" id="GO:0016757">
    <property type="term" value="F:glycosyltransferase activity"/>
    <property type="evidence" value="ECO:0007669"/>
    <property type="project" value="UniProtKB-KW"/>
</dbReference>
<reference evidence="2 3" key="1">
    <citation type="submission" date="2024-03" db="EMBL/GenBank/DDBJ databases">
        <title>Human intestinal bacterial collection.</title>
        <authorList>
            <person name="Pauvert C."/>
            <person name="Hitch T.C.A."/>
            <person name="Clavel T."/>
        </authorList>
    </citation>
    <scope>NUCLEOTIDE SEQUENCE [LARGE SCALE GENOMIC DNA]</scope>
    <source>
        <strain evidence="2 3">CLA-JM-H38</strain>
    </source>
</reference>
<dbReference type="CDD" id="cd00761">
    <property type="entry name" value="Glyco_tranf_GTA_type"/>
    <property type="match status" value="1"/>
</dbReference>
<dbReference type="Proteomes" id="UP001490816">
    <property type="component" value="Unassembled WGS sequence"/>
</dbReference>
<dbReference type="Pfam" id="PF00535">
    <property type="entry name" value="Glycos_transf_2"/>
    <property type="match status" value="1"/>
</dbReference>
<dbReference type="SUPFAM" id="SSF53448">
    <property type="entry name" value="Nucleotide-diphospho-sugar transferases"/>
    <property type="match status" value="1"/>
</dbReference>
<dbReference type="PANTHER" id="PTHR22916:SF3">
    <property type="entry name" value="UDP-GLCNAC:BETAGAL BETA-1,3-N-ACETYLGLUCOSAMINYLTRANSFERASE-LIKE PROTEIN 1"/>
    <property type="match status" value="1"/>
</dbReference>
<protein>
    <submittedName>
        <fullName evidence="2">Glycosyltransferase family A protein</fullName>
        <ecNumber evidence="2">2.4.-.-</ecNumber>
    </submittedName>
</protein>
<dbReference type="InterPro" id="IPR029044">
    <property type="entry name" value="Nucleotide-diphossugar_trans"/>
</dbReference>
<feature type="domain" description="Glycosyltransferase 2-like" evidence="1">
    <location>
        <begin position="5"/>
        <end position="106"/>
    </location>
</feature>
<evidence type="ECO:0000313" key="2">
    <source>
        <dbReference type="EMBL" id="MEQ2470802.1"/>
    </source>
</evidence>
<dbReference type="EMBL" id="JBBMEZ010000039">
    <property type="protein sequence ID" value="MEQ2470802.1"/>
    <property type="molecule type" value="Genomic_DNA"/>
</dbReference>
<sequence length="109" mass="12399">MQTLTVFTPAYNRAHTIGRTYKSLCSQKCKDFVWLIVDDGSTDNTAELVKDWMSKDNGFEIQYIYKENGGMHTAHNVAYRNIHTELNTCIDSDDALSENAVEKIMALCQ</sequence>
<evidence type="ECO:0000313" key="3">
    <source>
        <dbReference type="Proteomes" id="UP001490816"/>
    </source>
</evidence>
<comment type="caution">
    <text evidence="2">The sequence shown here is derived from an EMBL/GenBank/DDBJ whole genome shotgun (WGS) entry which is preliminary data.</text>
</comment>
<dbReference type="RefSeq" id="WP_015523562.1">
    <property type="nucleotide sequence ID" value="NZ_JBBMEZ010000039.1"/>
</dbReference>
<dbReference type="EC" id="2.4.-.-" evidence="2"/>
<proteinExistence type="predicted"/>
<evidence type="ECO:0000259" key="1">
    <source>
        <dbReference type="Pfam" id="PF00535"/>
    </source>
</evidence>